<dbReference type="CDD" id="cd00430">
    <property type="entry name" value="PLPDE_III_AR"/>
    <property type="match status" value="1"/>
</dbReference>
<dbReference type="GO" id="GO:0008784">
    <property type="term" value="F:alanine racemase activity"/>
    <property type="evidence" value="ECO:0007669"/>
    <property type="project" value="UniProtKB-EC"/>
</dbReference>
<feature type="active site" description="Proton acceptor; specific for D-alanine" evidence="4">
    <location>
        <position position="40"/>
    </location>
</feature>
<name>A0ABW3LM38_9BACI</name>
<dbReference type="Pfam" id="PF01168">
    <property type="entry name" value="Ala_racemase_N"/>
    <property type="match status" value="1"/>
</dbReference>
<dbReference type="PRINTS" id="PR00992">
    <property type="entry name" value="ALARACEMASE"/>
</dbReference>
<dbReference type="InterPro" id="IPR000821">
    <property type="entry name" value="Ala_racemase"/>
</dbReference>
<feature type="modified residue" description="N6-(pyridoxal phosphate)lysine" evidence="4">
    <location>
        <position position="40"/>
    </location>
</feature>
<evidence type="ECO:0000259" key="5">
    <source>
        <dbReference type="SMART" id="SM01005"/>
    </source>
</evidence>
<evidence type="ECO:0000313" key="6">
    <source>
        <dbReference type="EMBL" id="MFD1038366.1"/>
    </source>
</evidence>
<proteinExistence type="inferred from homology"/>
<feature type="binding site" evidence="4">
    <location>
        <position position="136"/>
    </location>
    <ligand>
        <name>substrate</name>
    </ligand>
</feature>
<dbReference type="InterPro" id="IPR011079">
    <property type="entry name" value="Ala_racemase_C"/>
</dbReference>
<dbReference type="Gene3D" id="2.40.37.10">
    <property type="entry name" value="Lyase, Ornithine Decarboxylase, Chain A, domain 1"/>
    <property type="match status" value="1"/>
</dbReference>
<dbReference type="SUPFAM" id="SSF50621">
    <property type="entry name" value="Alanine racemase C-terminal domain-like"/>
    <property type="match status" value="1"/>
</dbReference>
<dbReference type="EC" id="5.1.1.1" evidence="4"/>
<dbReference type="PANTHER" id="PTHR30511:SF0">
    <property type="entry name" value="ALANINE RACEMASE, CATABOLIC-RELATED"/>
    <property type="match status" value="1"/>
</dbReference>
<organism evidence="6 7">
    <name type="scientific">Virgibacillus byunsanensis</name>
    <dbReference type="NCBI Taxonomy" id="570945"/>
    <lineage>
        <taxon>Bacteria</taxon>
        <taxon>Bacillati</taxon>
        <taxon>Bacillota</taxon>
        <taxon>Bacilli</taxon>
        <taxon>Bacillales</taxon>
        <taxon>Bacillaceae</taxon>
        <taxon>Virgibacillus</taxon>
    </lineage>
</organism>
<comment type="caution">
    <text evidence="6">The sequence shown here is derived from an EMBL/GenBank/DDBJ whole genome shotgun (WGS) entry which is preliminary data.</text>
</comment>
<feature type="active site" description="Proton acceptor; specific for L-alanine" evidence="4">
    <location>
        <position position="270"/>
    </location>
</feature>
<dbReference type="Gene3D" id="3.20.20.10">
    <property type="entry name" value="Alanine racemase"/>
    <property type="match status" value="1"/>
</dbReference>
<dbReference type="SMART" id="SM01005">
    <property type="entry name" value="Ala_racemase_C"/>
    <property type="match status" value="1"/>
</dbReference>
<comment type="similarity">
    <text evidence="4">Belongs to the alanine racemase family.</text>
</comment>
<comment type="function">
    <text evidence="4">Catalyzes the interconversion of L-alanine and D-alanine. May also act on other amino acids.</text>
</comment>
<dbReference type="Pfam" id="PF00842">
    <property type="entry name" value="Ala_racemase_C"/>
    <property type="match status" value="1"/>
</dbReference>
<evidence type="ECO:0000256" key="2">
    <source>
        <dbReference type="ARBA" id="ARBA00022898"/>
    </source>
</evidence>
<dbReference type="EMBL" id="JBHTKJ010000017">
    <property type="protein sequence ID" value="MFD1038366.1"/>
    <property type="molecule type" value="Genomic_DNA"/>
</dbReference>
<dbReference type="SUPFAM" id="SSF51419">
    <property type="entry name" value="PLP-binding barrel"/>
    <property type="match status" value="1"/>
</dbReference>
<evidence type="ECO:0000313" key="7">
    <source>
        <dbReference type="Proteomes" id="UP001597040"/>
    </source>
</evidence>
<dbReference type="HAMAP" id="MF_01201">
    <property type="entry name" value="Ala_racemase"/>
    <property type="match status" value="1"/>
</dbReference>
<feature type="binding site" evidence="4">
    <location>
        <position position="317"/>
    </location>
    <ligand>
        <name>substrate</name>
    </ligand>
</feature>
<comment type="pathway">
    <text evidence="4">Amino-acid biosynthesis; D-alanine biosynthesis; D-alanine from L-alanine: step 1/1.</text>
</comment>
<comment type="catalytic activity">
    <reaction evidence="4">
        <text>L-alanine = D-alanine</text>
        <dbReference type="Rhea" id="RHEA:20249"/>
        <dbReference type="ChEBI" id="CHEBI:57416"/>
        <dbReference type="ChEBI" id="CHEBI:57972"/>
        <dbReference type="EC" id="5.1.1.1"/>
    </reaction>
</comment>
<protein>
    <recommendedName>
        <fullName evidence="4">Alanine racemase</fullName>
        <ecNumber evidence="4">5.1.1.1</ecNumber>
    </recommendedName>
</protein>
<dbReference type="RefSeq" id="WP_390361278.1">
    <property type="nucleotide sequence ID" value="NZ_JBHTKJ010000017.1"/>
</dbReference>
<evidence type="ECO:0000256" key="4">
    <source>
        <dbReference type="HAMAP-Rule" id="MF_01201"/>
    </source>
</evidence>
<reference evidence="7" key="1">
    <citation type="journal article" date="2019" name="Int. J. Syst. Evol. Microbiol.">
        <title>The Global Catalogue of Microorganisms (GCM) 10K type strain sequencing project: providing services to taxonomists for standard genome sequencing and annotation.</title>
        <authorList>
            <consortium name="The Broad Institute Genomics Platform"/>
            <consortium name="The Broad Institute Genome Sequencing Center for Infectious Disease"/>
            <person name="Wu L."/>
            <person name="Ma J."/>
        </authorList>
    </citation>
    <scope>NUCLEOTIDE SEQUENCE [LARGE SCALE GENOMIC DNA]</scope>
    <source>
        <strain evidence="7">CCUG 56754</strain>
    </source>
</reference>
<gene>
    <name evidence="6" type="primary">alr</name>
    <name evidence="6" type="ORF">ACFQ3N_08135</name>
</gene>
<dbReference type="NCBIfam" id="TIGR00492">
    <property type="entry name" value="alr"/>
    <property type="match status" value="1"/>
</dbReference>
<dbReference type="PROSITE" id="PS00395">
    <property type="entry name" value="ALANINE_RACEMASE"/>
    <property type="match status" value="1"/>
</dbReference>
<sequence length="375" mass="42878">MVETFYRDTWAEINLDAIRFNVKQMKQKLPQQSGIIAVVKADGYGHGAVQVAKSALKAGADTLAVALLEEAISLRKANINVPILVFGRVTPQDVPTATEYDVTLTFFQKEWIREVKDLPLKNDLKLHMKWDSGMGRLGIRTKNELVELLNELNENQRIYLTGIYTHFATADEHNLSYFHEQRARFEDLLRVFTEHWKQKQAVTIHIGNSAAAIRFPENLHHFIRFGIAMYGLYPSQTVKEEKDIELKPAFSLHSRLIHVKTIAPGESISYGATYKAKEDEWIGTIPIGYADGWARKLQGMEVLVDGKRMPIVGRICMDQTMIRLDQAYPVGTKVTLIGEQYHNRIELDEIASYLDTINYEIPCMISQRVPRIYKN</sequence>
<keyword evidence="7" id="KW-1185">Reference proteome</keyword>
<keyword evidence="3 4" id="KW-0413">Isomerase</keyword>
<keyword evidence="2 4" id="KW-0663">Pyridoxal phosphate</keyword>
<dbReference type="InterPro" id="IPR020622">
    <property type="entry name" value="Ala_racemase_pyridoxalP-BS"/>
</dbReference>
<dbReference type="InterPro" id="IPR029066">
    <property type="entry name" value="PLP-binding_barrel"/>
</dbReference>
<evidence type="ECO:0000256" key="3">
    <source>
        <dbReference type="ARBA" id="ARBA00023235"/>
    </source>
</evidence>
<dbReference type="Proteomes" id="UP001597040">
    <property type="component" value="Unassembled WGS sequence"/>
</dbReference>
<comment type="cofactor">
    <cofactor evidence="1 4">
        <name>pyridoxal 5'-phosphate</name>
        <dbReference type="ChEBI" id="CHEBI:597326"/>
    </cofactor>
</comment>
<accession>A0ABW3LM38</accession>
<evidence type="ECO:0000256" key="1">
    <source>
        <dbReference type="ARBA" id="ARBA00001933"/>
    </source>
</evidence>
<dbReference type="PANTHER" id="PTHR30511">
    <property type="entry name" value="ALANINE RACEMASE"/>
    <property type="match status" value="1"/>
</dbReference>
<feature type="domain" description="Alanine racemase C-terminal" evidence="5">
    <location>
        <begin position="249"/>
        <end position="374"/>
    </location>
</feature>
<dbReference type="InterPro" id="IPR009006">
    <property type="entry name" value="Ala_racemase/Decarboxylase_C"/>
</dbReference>
<dbReference type="InterPro" id="IPR001608">
    <property type="entry name" value="Ala_racemase_N"/>
</dbReference>